<accession>A0A074XV31</accession>
<evidence type="ECO:0000313" key="2">
    <source>
        <dbReference type="Proteomes" id="UP000030706"/>
    </source>
</evidence>
<dbReference type="PANTHER" id="PTHR46082:SF11">
    <property type="entry name" value="AAA+ ATPASE DOMAIN-CONTAINING PROTEIN-RELATED"/>
    <property type="match status" value="1"/>
</dbReference>
<evidence type="ECO:0000313" key="1">
    <source>
        <dbReference type="EMBL" id="KEQ78481.1"/>
    </source>
</evidence>
<dbReference type="Gene3D" id="3.40.50.1580">
    <property type="entry name" value="Nucleoside phosphorylase domain"/>
    <property type="match status" value="1"/>
</dbReference>
<dbReference type="AlphaFoldDB" id="A0A074XV31"/>
<dbReference type="EMBL" id="KL585022">
    <property type="protein sequence ID" value="KEQ78481.1"/>
    <property type="molecule type" value="Genomic_DNA"/>
</dbReference>
<proteinExistence type="predicted"/>
<sequence length="191" mass="21834">MFLNLINANIYVIPTKSIVASLFLNGEDNDYTLSKIVGHNVVITDMLSSFPNIRVSFIVGIASSIPTSKNNIRLSDIVISSLHDNTSSKGNIIETKIKTILDKYTELSEEFSRLDEDKDYLYKASVIYLAEVEVERRVRLLREEKRTIIYYSIIASSVLYFEIEAIGLMNYLLCLVIRSIYDYSDSHKNKD</sequence>
<dbReference type="GeneID" id="40751160"/>
<dbReference type="InterPro" id="IPR053137">
    <property type="entry name" value="NLR-like"/>
</dbReference>
<reference evidence="1 2" key="1">
    <citation type="journal article" date="2014" name="BMC Genomics">
        <title>Genome sequencing of four Aureobasidium pullulans varieties: biotechnological potential, stress tolerance, and description of new species.</title>
        <authorList>
            <person name="Gostin Ar C."/>
            <person name="Ohm R.A."/>
            <person name="Kogej T."/>
            <person name="Sonjak S."/>
            <person name="Turk M."/>
            <person name="Zajc J."/>
            <person name="Zalar P."/>
            <person name="Grube M."/>
            <person name="Sun H."/>
            <person name="Han J."/>
            <person name="Sharma A."/>
            <person name="Chiniquy J."/>
            <person name="Ngan C.Y."/>
            <person name="Lipzen A."/>
            <person name="Barry K."/>
            <person name="Grigoriev I.V."/>
            <person name="Gunde-Cimerman N."/>
        </authorList>
    </citation>
    <scope>NUCLEOTIDE SEQUENCE [LARGE SCALE GENOMIC DNA]</scope>
    <source>
        <strain evidence="1 2">EXF-150</strain>
    </source>
</reference>
<protein>
    <submittedName>
        <fullName evidence="1">Uncharacterized protein</fullName>
    </submittedName>
</protein>
<dbReference type="RefSeq" id="XP_029754668.1">
    <property type="nucleotide sequence ID" value="XM_029908854.1"/>
</dbReference>
<dbReference type="OrthoDB" id="20872at2759"/>
<dbReference type="PANTHER" id="PTHR46082">
    <property type="entry name" value="ATP/GTP-BINDING PROTEIN-RELATED"/>
    <property type="match status" value="1"/>
</dbReference>
<keyword evidence="2" id="KW-1185">Reference proteome</keyword>
<organism evidence="1 2">
    <name type="scientific">Aureobasidium pullulans EXF-150</name>
    <dbReference type="NCBI Taxonomy" id="1043002"/>
    <lineage>
        <taxon>Eukaryota</taxon>
        <taxon>Fungi</taxon>
        <taxon>Dikarya</taxon>
        <taxon>Ascomycota</taxon>
        <taxon>Pezizomycotina</taxon>
        <taxon>Dothideomycetes</taxon>
        <taxon>Dothideomycetidae</taxon>
        <taxon>Dothideales</taxon>
        <taxon>Saccotheciaceae</taxon>
        <taxon>Aureobasidium</taxon>
    </lineage>
</organism>
<name>A0A074XV31_AURPU</name>
<dbReference type="Proteomes" id="UP000030706">
    <property type="component" value="Unassembled WGS sequence"/>
</dbReference>
<dbReference type="InterPro" id="IPR035994">
    <property type="entry name" value="Nucleoside_phosphorylase_sf"/>
</dbReference>
<dbReference type="HOGENOM" id="CLU_1421171_0_0_1"/>
<gene>
    <name evidence="1" type="ORF">M438DRAFT_378858</name>
</gene>
<dbReference type="STRING" id="1043002.A0A074XV31"/>
<dbReference type="GO" id="GO:0009116">
    <property type="term" value="P:nucleoside metabolic process"/>
    <property type="evidence" value="ECO:0007669"/>
    <property type="project" value="InterPro"/>
</dbReference>
<dbReference type="GO" id="GO:0003824">
    <property type="term" value="F:catalytic activity"/>
    <property type="evidence" value="ECO:0007669"/>
    <property type="project" value="InterPro"/>
</dbReference>